<evidence type="ECO:0000313" key="1">
    <source>
        <dbReference type="EnsemblPlants" id="HORVU.MOREX.r3.1HG0091020.1.CDS1"/>
    </source>
</evidence>
<protein>
    <submittedName>
        <fullName evidence="1">Uncharacterized protein</fullName>
    </submittedName>
</protein>
<keyword evidence="2" id="KW-1185">Reference proteome</keyword>
<dbReference type="RefSeq" id="XP_044963266.1">
    <property type="nucleotide sequence ID" value="XM_045107331.1"/>
</dbReference>
<accession>A0A8I6W8G9</accession>
<dbReference type="EnsemblPlants" id="HORVU.MOREX.r3.1HG0091020.1">
    <property type="protein sequence ID" value="HORVU.MOREX.r3.1HG0091020.1.CDS1"/>
    <property type="gene ID" value="HORVU.MOREX.r3.1HG0091020"/>
</dbReference>
<dbReference type="KEGG" id="hvg:123420348"/>
<dbReference type="PANTHER" id="PTHR37210:SF2">
    <property type="entry name" value="PROTEIN CHLOROPLAST VESICULATION"/>
    <property type="match status" value="1"/>
</dbReference>
<dbReference type="InterPro" id="IPR053350">
    <property type="entry name" value="CV_Inducer"/>
</dbReference>
<dbReference type="Gramene" id="HORVU.MOREX.r3.1HG0091020.1">
    <property type="protein sequence ID" value="HORVU.MOREX.r3.1HG0091020.1.CDS1"/>
    <property type="gene ID" value="HORVU.MOREX.r3.1HG0091020"/>
</dbReference>
<dbReference type="AlphaFoldDB" id="A0A8I6W8G9"/>
<name>A0A8I6W8G9_HORVV</name>
<evidence type="ECO:0000313" key="2">
    <source>
        <dbReference type="Proteomes" id="UP000011116"/>
    </source>
</evidence>
<sequence>MPTISCCHQLKPPSPTLHLQPAGGAQAPAHLPALRRACFAAAACVVAVGAMGAVDGAAMARGPVDDGAAHGAALVHVQAPARWSDRRQCPPWHANSLENVVPENLPRPSARRRYNGVAAADKGRAPAPDAVLPFLVLRSGSGMGCFSL</sequence>
<reference evidence="1" key="3">
    <citation type="submission" date="2022-01" db="UniProtKB">
        <authorList>
            <consortium name="EnsemblPlants"/>
        </authorList>
    </citation>
    <scope>IDENTIFICATION</scope>
    <source>
        <strain evidence="1">subsp. vulgare</strain>
    </source>
</reference>
<gene>
    <name evidence="1" type="primary">LOC123420348</name>
</gene>
<proteinExistence type="predicted"/>
<dbReference type="OrthoDB" id="1892100at2759"/>
<dbReference type="Gramene" id="HORVU.MOREX.r2.1HG0074930.1">
    <property type="protein sequence ID" value="HORVU.MOREX.r2.1HG0074930.1.CDS.1"/>
    <property type="gene ID" value="HORVU.MOREX.r2.1HG0074930"/>
</dbReference>
<reference evidence="1" key="2">
    <citation type="submission" date="2020-10" db="EMBL/GenBank/DDBJ databases">
        <authorList>
            <person name="Scholz U."/>
            <person name="Mascher M."/>
            <person name="Fiebig A."/>
        </authorList>
    </citation>
    <scope>NUCLEOTIDE SEQUENCE [LARGE SCALE GENOMIC DNA]</scope>
    <source>
        <strain evidence="1">cv. Morex</strain>
    </source>
</reference>
<organism evidence="1 2">
    <name type="scientific">Hordeum vulgare subsp. vulgare</name>
    <name type="common">Domesticated barley</name>
    <dbReference type="NCBI Taxonomy" id="112509"/>
    <lineage>
        <taxon>Eukaryota</taxon>
        <taxon>Viridiplantae</taxon>
        <taxon>Streptophyta</taxon>
        <taxon>Embryophyta</taxon>
        <taxon>Tracheophyta</taxon>
        <taxon>Spermatophyta</taxon>
        <taxon>Magnoliopsida</taxon>
        <taxon>Liliopsida</taxon>
        <taxon>Poales</taxon>
        <taxon>Poaceae</taxon>
        <taxon>BOP clade</taxon>
        <taxon>Pooideae</taxon>
        <taxon>Triticodae</taxon>
        <taxon>Triticeae</taxon>
        <taxon>Hordeinae</taxon>
        <taxon>Hordeum</taxon>
    </lineage>
</organism>
<dbReference type="Proteomes" id="UP000011116">
    <property type="component" value="Chromosome 1H"/>
</dbReference>
<dbReference type="PANTHER" id="PTHR37210">
    <property type="entry name" value="EXPRESSED PROTEIN"/>
    <property type="match status" value="1"/>
</dbReference>
<reference evidence="2" key="1">
    <citation type="journal article" date="2012" name="Nature">
        <title>A physical, genetic and functional sequence assembly of the barley genome.</title>
        <authorList>
            <consortium name="The International Barley Genome Sequencing Consortium"/>
            <person name="Mayer K.F."/>
            <person name="Waugh R."/>
            <person name="Brown J.W."/>
            <person name="Schulman A."/>
            <person name="Langridge P."/>
            <person name="Platzer M."/>
            <person name="Fincher G.B."/>
            <person name="Muehlbauer G.J."/>
            <person name="Sato K."/>
            <person name="Close T.J."/>
            <person name="Wise R.P."/>
            <person name="Stein N."/>
        </authorList>
    </citation>
    <scope>NUCLEOTIDE SEQUENCE [LARGE SCALE GENOMIC DNA]</scope>
    <source>
        <strain evidence="2">cv. Morex</strain>
    </source>
</reference>
<dbReference type="GeneID" id="123420348"/>